<dbReference type="PROSITE" id="PS00455">
    <property type="entry name" value="AMP_BINDING"/>
    <property type="match status" value="1"/>
</dbReference>
<dbReference type="EMBL" id="JAACJN010000068">
    <property type="protein sequence ID" value="KAF5379620.1"/>
    <property type="molecule type" value="Genomic_DNA"/>
</dbReference>
<dbReference type="AlphaFoldDB" id="A0A8H5HAT3"/>
<dbReference type="Gene3D" id="2.30.38.10">
    <property type="entry name" value="Luciferase, Domain 3"/>
    <property type="match status" value="1"/>
</dbReference>
<dbReference type="InterPro" id="IPR000873">
    <property type="entry name" value="AMP-dep_synth/lig_dom"/>
</dbReference>
<sequence length="542" mass="59581">MGYTSKAVSLTLTERFIEQVLVRPSQPAIIQDSRCITYSQLDLYARLVASQLSTRNLPVEGPVVVLTCPGIEHIVAQIGILYAGGTVLPMDPDLADGEIRSRLEAAGAKYLISDTLNSGRCSAQYNMVLNGNDTLLKFTEEQLEVVSFPILAKFPIQVAQEHRSHIYFTSGTTGVPKAVQILAQGITRLQNLWIPTGTTTTSISKRPQMIGHINNVSFDASILDIWVSLIDGCTIAVLARDLLFDPHRFVSALKEKSVTALFITSSLFNVVARADPSAFSSCDTVYFGGEVASLSAVKEVLQNGPPGRLINAYGPTEFSVFATVHVVTMDDVDKERLPLGKPLMHTDLYLLNDSLEEIEGEGSGELAIGGAGLARGYLNDIKKTNKSFILIPNKRFPGQWMRVYLTGDLVERQGDGELVWRARLNNEVKIRGYRVNLDIVEKNLMRSGLLVSAAAIKLPSPDGSTASLVAAVTMKNSNPKNVQTLLRQATSNLPKYMIPRIVVLDSLPLNRNGKMDRRALELLLHKGDERDDFQDKLAEFRR</sequence>
<evidence type="ECO:0000256" key="1">
    <source>
        <dbReference type="ARBA" id="ARBA00023268"/>
    </source>
</evidence>
<organism evidence="3 4">
    <name type="scientific">Collybiopsis confluens</name>
    <dbReference type="NCBI Taxonomy" id="2823264"/>
    <lineage>
        <taxon>Eukaryota</taxon>
        <taxon>Fungi</taxon>
        <taxon>Dikarya</taxon>
        <taxon>Basidiomycota</taxon>
        <taxon>Agaricomycotina</taxon>
        <taxon>Agaricomycetes</taxon>
        <taxon>Agaricomycetidae</taxon>
        <taxon>Agaricales</taxon>
        <taxon>Marasmiineae</taxon>
        <taxon>Omphalotaceae</taxon>
        <taxon>Collybiopsis</taxon>
    </lineage>
</organism>
<accession>A0A8H5HAT3</accession>
<evidence type="ECO:0000259" key="2">
    <source>
        <dbReference type="Pfam" id="PF00501"/>
    </source>
</evidence>
<evidence type="ECO:0000313" key="3">
    <source>
        <dbReference type="EMBL" id="KAF5379620.1"/>
    </source>
</evidence>
<gene>
    <name evidence="3" type="ORF">D9757_009226</name>
</gene>
<dbReference type="Pfam" id="PF00501">
    <property type="entry name" value="AMP-binding"/>
    <property type="match status" value="1"/>
</dbReference>
<dbReference type="GO" id="GO:0043041">
    <property type="term" value="P:amino acid activation for nonribosomal peptide biosynthetic process"/>
    <property type="evidence" value="ECO:0007669"/>
    <property type="project" value="TreeGrafter"/>
</dbReference>
<dbReference type="SUPFAM" id="SSF56801">
    <property type="entry name" value="Acetyl-CoA synthetase-like"/>
    <property type="match status" value="1"/>
</dbReference>
<dbReference type="PANTHER" id="PTHR45527">
    <property type="entry name" value="NONRIBOSOMAL PEPTIDE SYNTHETASE"/>
    <property type="match status" value="1"/>
</dbReference>
<evidence type="ECO:0000313" key="4">
    <source>
        <dbReference type="Proteomes" id="UP000518752"/>
    </source>
</evidence>
<dbReference type="OrthoDB" id="408177at2759"/>
<keyword evidence="1" id="KW-0511">Multifunctional enzyme</keyword>
<dbReference type="Proteomes" id="UP000518752">
    <property type="component" value="Unassembled WGS sequence"/>
</dbReference>
<dbReference type="GO" id="GO:0005737">
    <property type="term" value="C:cytoplasm"/>
    <property type="evidence" value="ECO:0007669"/>
    <property type="project" value="TreeGrafter"/>
</dbReference>
<comment type="caution">
    <text evidence="3">The sequence shown here is derived from an EMBL/GenBank/DDBJ whole genome shotgun (WGS) entry which is preliminary data.</text>
</comment>
<dbReference type="InterPro" id="IPR045851">
    <property type="entry name" value="AMP-bd_C_sf"/>
</dbReference>
<reference evidence="3 4" key="1">
    <citation type="journal article" date="2020" name="ISME J.">
        <title>Uncovering the hidden diversity of litter-decomposition mechanisms in mushroom-forming fungi.</title>
        <authorList>
            <person name="Floudas D."/>
            <person name="Bentzer J."/>
            <person name="Ahren D."/>
            <person name="Johansson T."/>
            <person name="Persson P."/>
            <person name="Tunlid A."/>
        </authorList>
    </citation>
    <scope>NUCLEOTIDE SEQUENCE [LARGE SCALE GENOMIC DNA]</scope>
    <source>
        <strain evidence="3 4">CBS 406.79</strain>
    </source>
</reference>
<feature type="domain" description="AMP-dependent synthetase/ligase" evidence="2">
    <location>
        <begin position="18"/>
        <end position="378"/>
    </location>
</feature>
<dbReference type="GO" id="GO:0044550">
    <property type="term" value="P:secondary metabolite biosynthetic process"/>
    <property type="evidence" value="ECO:0007669"/>
    <property type="project" value="TreeGrafter"/>
</dbReference>
<proteinExistence type="predicted"/>
<keyword evidence="4" id="KW-1185">Reference proteome</keyword>
<dbReference type="Gene3D" id="3.40.50.980">
    <property type="match status" value="2"/>
</dbReference>
<dbReference type="InterPro" id="IPR020845">
    <property type="entry name" value="AMP-binding_CS"/>
</dbReference>
<protein>
    <recommendedName>
        <fullName evidence="2">AMP-dependent synthetase/ligase domain-containing protein</fullName>
    </recommendedName>
</protein>
<dbReference type="Gene3D" id="3.30.300.30">
    <property type="match status" value="1"/>
</dbReference>
<name>A0A8H5HAT3_9AGAR</name>
<dbReference type="GO" id="GO:0031177">
    <property type="term" value="F:phosphopantetheine binding"/>
    <property type="evidence" value="ECO:0007669"/>
    <property type="project" value="TreeGrafter"/>
</dbReference>
<dbReference type="PANTHER" id="PTHR45527:SF1">
    <property type="entry name" value="FATTY ACID SYNTHASE"/>
    <property type="match status" value="1"/>
</dbReference>